<proteinExistence type="predicted"/>
<dbReference type="EMBL" id="FCON02000401">
    <property type="protein sequence ID" value="SAL88358.1"/>
    <property type="molecule type" value="Genomic_DNA"/>
</dbReference>
<gene>
    <name evidence="1" type="ORF">AWB68_08749</name>
</gene>
<protein>
    <submittedName>
        <fullName evidence="1">Uncharacterized protein</fullName>
    </submittedName>
</protein>
<evidence type="ECO:0000313" key="1">
    <source>
        <dbReference type="EMBL" id="SAL88358.1"/>
    </source>
</evidence>
<dbReference type="AlphaFoldDB" id="A0A158L4S9"/>
<dbReference type="Proteomes" id="UP000054770">
    <property type="component" value="Unassembled WGS sequence"/>
</dbReference>
<comment type="caution">
    <text evidence="1">The sequence shown here is derived from an EMBL/GenBank/DDBJ whole genome shotgun (WGS) entry which is preliminary data.</text>
</comment>
<name>A0A158L4S9_9BURK</name>
<reference evidence="1" key="1">
    <citation type="submission" date="2016-01" db="EMBL/GenBank/DDBJ databases">
        <authorList>
            <person name="Peeters C."/>
        </authorList>
    </citation>
    <scope>NUCLEOTIDE SEQUENCE [LARGE SCALE GENOMIC DNA]</scope>
    <source>
        <strain evidence="1">LMG 22940</strain>
    </source>
</reference>
<keyword evidence="2" id="KW-1185">Reference proteome</keyword>
<accession>A0A158L4S9</accession>
<evidence type="ECO:0000313" key="2">
    <source>
        <dbReference type="Proteomes" id="UP000054770"/>
    </source>
</evidence>
<organism evidence="1 2">
    <name type="scientific">Caballeronia choica</name>
    <dbReference type="NCBI Taxonomy" id="326476"/>
    <lineage>
        <taxon>Bacteria</taxon>
        <taxon>Pseudomonadati</taxon>
        <taxon>Pseudomonadota</taxon>
        <taxon>Betaproteobacteria</taxon>
        <taxon>Burkholderiales</taxon>
        <taxon>Burkholderiaceae</taxon>
        <taxon>Caballeronia</taxon>
    </lineage>
</organism>
<sequence length="51" mass="5525">MPSGVFFTLDPKGDEYCVRQKCQGDVAVPPAPLAHLILIQTALPLGRFEQG</sequence>